<dbReference type="RefSeq" id="XP_003197181.1">
    <property type="nucleotide sequence ID" value="XM_003197133.1"/>
</dbReference>
<evidence type="ECO:0000313" key="2">
    <source>
        <dbReference type="Proteomes" id="UP000007805"/>
    </source>
</evidence>
<name>E6REY8_CRYGW</name>
<organism evidence="1 2">
    <name type="scientific">Cryptococcus gattii serotype B (strain WM276 / ATCC MYA-4071)</name>
    <name type="common">Filobasidiella gattii</name>
    <name type="synonym">Cryptococcus bacillisporus</name>
    <dbReference type="NCBI Taxonomy" id="367775"/>
    <lineage>
        <taxon>Eukaryota</taxon>
        <taxon>Fungi</taxon>
        <taxon>Dikarya</taxon>
        <taxon>Basidiomycota</taxon>
        <taxon>Agaricomycotina</taxon>
        <taxon>Tremellomycetes</taxon>
        <taxon>Tremellales</taxon>
        <taxon>Cryptococcaceae</taxon>
        <taxon>Cryptococcus</taxon>
        <taxon>Cryptococcus gattii species complex</taxon>
    </lineage>
</organism>
<dbReference type="OrthoDB" id="10490657at2759"/>
<dbReference type="VEuPathDB" id="FungiDB:CGB_M0130W"/>
<keyword evidence="2" id="KW-1185">Reference proteome</keyword>
<reference evidence="1 2" key="1">
    <citation type="journal article" date="2011" name="MBio">
        <title>Genome variation in Cryptococcus gattii, an emerging pathogen of immunocompetent hosts.</title>
        <authorList>
            <person name="D'Souza C.A."/>
            <person name="Kronstad J.W."/>
            <person name="Taylor G."/>
            <person name="Warren R."/>
            <person name="Yuen M."/>
            <person name="Hu G."/>
            <person name="Jung W.H."/>
            <person name="Sham A."/>
            <person name="Kidd S.E."/>
            <person name="Tangen K."/>
            <person name="Lee N."/>
            <person name="Zeilmaker T."/>
            <person name="Sawkins J."/>
            <person name="McVicker G."/>
            <person name="Shah S."/>
            <person name="Gnerre S."/>
            <person name="Griggs A."/>
            <person name="Zeng Q."/>
            <person name="Bartlett K."/>
            <person name="Li W."/>
            <person name="Wang X."/>
            <person name="Heitman J."/>
            <person name="Stajich J.E."/>
            <person name="Fraser J.A."/>
            <person name="Meyer W."/>
            <person name="Carter D."/>
            <person name="Schein J."/>
            <person name="Krzywinski M."/>
            <person name="Kwon-Chung K.J."/>
            <person name="Varma A."/>
            <person name="Wang J."/>
            <person name="Brunham R."/>
            <person name="Fyfe M."/>
            <person name="Ouellette B.F."/>
            <person name="Siddiqui A."/>
            <person name="Marra M."/>
            <person name="Jones S."/>
            <person name="Holt R."/>
            <person name="Birren B.W."/>
            <person name="Galagan J.E."/>
            <person name="Cuomo C.A."/>
        </authorList>
    </citation>
    <scope>NUCLEOTIDE SEQUENCE [LARGE SCALE GENOMIC DNA]</scope>
    <source>
        <strain evidence="2">WM276 / ATCC MYA-4071</strain>
    </source>
</reference>
<accession>E6REY8</accession>
<dbReference type="GeneID" id="10186003"/>
<dbReference type="HOGENOM" id="CLU_154719_0_0_1"/>
<reference key="2">
    <citation type="journal article" date="2011" name="MBio">
        <title>Genome variation in Cryptococcus gattii, an emerging pathogen of immunocompetent hosts.</title>
        <authorList>
            <person name="D'Souza C.A."/>
            <person name="Kronstad J.W."/>
            <person name="Taylor G."/>
            <person name="Warren R."/>
            <person name="Yuen M."/>
            <person name="Hu G."/>
            <person name="Jung W.H."/>
            <person name="Sham A."/>
            <person name="Kidd S.E."/>
            <person name="Tangen K."/>
            <person name="Lee N."/>
            <person name="Zeilmaker T."/>
            <person name="Sawkins J."/>
            <person name="McVicker G."/>
            <person name="Shah S."/>
            <person name="Gnerre S."/>
            <person name="Griggs A."/>
            <person name="Zeng Q."/>
            <person name="Bartlett K."/>
            <person name="Li W."/>
            <person name="Wang X."/>
            <person name="Heitman J."/>
            <person name="Stajich J.E."/>
            <person name="Fraser J.A."/>
            <person name="Meyer W."/>
            <person name="Carter D."/>
            <person name="Schein J."/>
            <person name="Krzywinski M."/>
            <person name="Kwong-Chung K.J."/>
            <person name="Varma A."/>
            <person name="Wang J."/>
            <person name="Brunham R."/>
            <person name="Fyfe M."/>
            <person name="Ouellette B.F.F."/>
            <person name="Siddiqui A."/>
            <person name="Marra M."/>
            <person name="Jones S."/>
            <person name="Holt R."/>
            <person name="Birren B.W."/>
            <person name="Galagan J.E."/>
            <person name="Cuomo C.A."/>
        </authorList>
    </citation>
    <scope>NUCLEOTIDE SEQUENCE</scope>
    <source>
        <strain>WM276</strain>
    </source>
</reference>
<gene>
    <name evidence="1" type="ordered locus">CGB_M0130W</name>
</gene>
<proteinExistence type="predicted"/>
<dbReference type="AlphaFoldDB" id="E6REY8"/>
<dbReference type="KEGG" id="cgi:CGB_M0130W"/>
<evidence type="ECO:0000313" key="1">
    <source>
        <dbReference type="EMBL" id="ADV25394.1"/>
    </source>
</evidence>
<dbReference type="EMBL" id="CP000298">
    <property type="protein sequence ID" value="ADV25394.1"/>
    <property type="molecule type" value="Genomic_DNA"/>
</dbReference>
<sequence length="137" mass="15534">MMLSSGDGSKKMFMENNSWRRETPAYLSVKWKKIKALKKETYKRMSLMEARYQASSVLFVASAYIGDEKHDEAIATPSAVGCLNAMATFDGRHKAARMEAAQRGDEVLGGSLLSPELHKRKFFSALRQHTFIRQTIR</sequence>
<dbReference type="Proteomes" id="UP000007805">
    <property type="component" value="Chromosome M"/>
</dbReference>
<protein>
    <submittedName>
        <fullName evidence="1">Uncharacterized protein</fullName>
    </submittedName>
</protein>